<name>A0A1M6K0G4_REIAG</name>
<dbReference type="RefSeq" id="WP_073118948.1">
    <property type="nucleotide sequence ID" value="NZ_FRAA01000001.1"/>
</dbReference>
<proteinExistence type="predicted"/>
<evidence type="ECO:0000313" key="3">
    <source>
        <dbReference type="Proteomes" id="UP000184474"/>
    </source>
</evidence>
<evidence type="ECO:0000256" key="1">
    <source>
        <dbReference type="SAM" id="SignalP"/>
    </source>
</evidence>
<evidence type="ECO:0000313" key="2">
    <source>
        <dbReference type="EMBL" id="SHJ52437.1"/>
    </source>
</evidence>
<dbReference type="STRING" id="156994.SAMN04488028_101398"/>
<protein>
    <recommendedName>
        <fullName evidence="4">Outer membrane protein beta-barrel domain-containing protein</fullName>
    </recommendedName>
</protein>
<dbReference type="AlphaFoldDB" id="A0A1M6K0G4"/>
<feature type="signal peptide" evidence="1">
    <location>
        <begin position="1"/>
        <end position="22"/>
    </location>
</feature>
<reference evidence="3" key="1">
    <citation type="submission" date="2016-11" db="EMBL/GenBank/DDBJ databases">
        <authorList>
            <person name="Varghese N."/>
            <person name="Submissions S."/>
        </authorList>
    </citation>
    <scope>NUCLEOTIDE SEQUENCE [LARGE SCALE GENOMIC DNA]</scope>
    <source>
        <strain evidence="3">DSM 26134</strain>
    </source>
</reference>
<feature type="chain" id="PRO_5012455009" description="Outer membrane protein beta-barrel domain-containing protein" evidence="1">
    <location>
        <begin position="23"/>
        <end position="182"/>
    </location>
</feature>
<sequence>MFLRIVLIGSLVTMLSISQTKAQVFFGAGYTHVKFSDRETDASGGLTIATHYHHQVEDSKLGWQVALNVGMMYEQFQDEAFPYQSYFSDLDIIPSLTYRLIHRDKINLYASAGPFLSWTVGIRDGNLDHPLSHIDEWRAGIDVGLGFDYALFEKLQLKIMPFTFQYGNNNYQQYSSVLYIRL</sequence>
<keyword evidence="1" id="KW-0732">Signal</keyword>
<gene>
    <name evidence="2" type="ORF">SAMN04488028_101398</name>
</gene>
<evidence type="ECO:0008006" key="4">
    <source>
        <dbReference type="Google" id="ProtNLM"/>
    </source>
</evidence>
<keyword evidence="3" id="KW-1185">Reference proteome</keyword>
<organism evidence="2 3">
    <name type="scientific">Reichenbachiella agariperforans</name>
    <dbReference type="NCBI Taxonomy" id="156994"/>
    <lineage>
        <taxon>Bacteria</taxon>
        <taxon>Pseudomonadati</taxon>
        <taxon>Bacteroidota</taxon>
        <taxon>Cytophagia</taxon>
        <taxon>Cytophagales</taxon>
        <taxon>Reichenbachiellaceae</taxon>
        <taxon>Reichenbachiella</taxon>
    </lineage>
</organism>
<dbReference type="EMBL" id="FRAA01000001">
    <property type="protein sequence ID" value="SHJ52437.1"/>
    <property type="molecule type" value="Genomic_DNA"/>
</dbReference>
<dbReference type="Proteomes" id="UP000184474">
    <property type="component" value="Unassembled WGS sequence"/>
</dbReference>
<accession>A0A1M6K0G4</accession>